<name>A0A7W9GY35_9ACTN</name>
<evidence type="ECO:0008006" key="3">
    <source>
        <dbReference type="Google" id="ProtNLM"/>
    </source>
</evidence>
<accession>A0A7W9GY35</accession>
<dbReference type="Proteomes" id="UP000590647">
    <property type="component" value="Unassembled WGS sequence"/>
</dbReference>
<comment type="caution">
    <text evidence="1">The sequence shown here is derived from an EMBL/GenBank/DDBJ whole genome shotgun (WGS) entry which is preliminary data.</text>
</comment>
<evidence type="ECO:0000313" key="2">
    <source>
        <dbReference type="Proteomes" id="UP000590647"/>
    </source>
</evidence>
<protein>
    <recommendedName>
        <fullName evidence="3">DUF397 domain-containing protein</fullName>
    </recommendedName>
</protein>
<keyword evidence="2" id="KW-1185">Reference proteome</keyword>
<gene>
    <name evidence="1" type="ORF">HDA41_000118</name>
</gene>
<proteinExistence type="predicted"/>
<evidence type="ECO:0000313" key="1">
    <source>
        <dbReference type="EMBL" id="MBB5792154.1"/>
    </source>
</evidence>
<dbReference type="EMBL" id="JACHNE010000001">
    <property type="protein sequence ID" value="MBB5792154.1"/>
    <property type="molecule type" value="Genomic_DNA"/>
</dbReference>
<organism evidence="1 2">
    <name type="scientific">Streptomyces caelestis</name>
    <dbReference type="NCBI Taxonomy" id="36816"/>
    <lineage>
        <taxon>Bacteria</taxon>
        <taxon>Bacillati</taxon>
        <taxon>Actinomycetota</taxon>
        <taxon>Actinomycetes</taxon>
        <taxon>Kitasatosporales</taxon>
        <taxon>Streptomycetaceae</taxon>
        <taxon>Streptomyces</taxon>
    </lineage>
</organism>
<reference evidence="1 2" key="1">
    <citation type="submission" date="2020-08" db="EMBL/GenBank/DDBJ databases">
        <title>Sequencing the genomes of 1000 actinobacteria strains.</title>
        <authorList>
            <person name="Klenk H.-P."/>
        </authorList>
    </citation>
    <scope>NUCLEOTIDE SEQUENCE [LARGE SCALE GENOMIC DNA]</scope>
    <source>
        <strain evidence="1 2">DSM 40084</strain>
    </source>
</reference>
<dbReference type="RefSeq" id="WP_221511377.1">
    <property type="nucleotide sequence ID" value="NZ_JACHNE010000001.1"/>
</dbReference>
<dbReference type="AlphaFoldDB" id="A0A7W9GY35"/>
<sequence>MRAHVSSADGVVGLTESAGPEQGILATTPAAFATLLRALKARELPPRSGTAVTHGPGDLVQLNGSGTVATTRQQWDAFVRGVLADESDRFPAAPARKRSLVVNQ</sequence>